<name>B4FTD5_MAIZE</name>
<organism evidence="1">
    <name type="scientific">Zea mays</name>
    <name type="common">Maize</name>
    <dbReference type="NCBI Taxonomy" id="4577"/>
    <lineage>
        <taxon>Eukaryota</taxon>
        <taxon>Viridiplantae</taxon>
        <taxon>Streptophyta</taxon>
        <taxon>Embryophyta</taxon>
        <taxon>Tracheophyta</taxon>
        <taxon>Spermatophyta</taxon>
        <taxon>Magnoliopsida</taxon>
        <taxon>Liliopsida</taxon>
        <taxon>Poales</taxon>
        <taxon>Poaceae</taxon>
        <taxon>PACMAD clade</taxon>
        <taxon>Panicoideae</taxon>
        <taxon>Andropogonodae</taxon>
        <taxon>Andropogoneae</taxon>
        <taxon>Tripsacinae</taxon>
        <taxon>Zea</taxon>
    </lineage>
</organism>
<dbReference type="AlphaFoldDB" id="B4FTD5"/>
<reference evidence="1" key="1">
    <citation type="journal article" date="2009" name="PLoS Genet.">
        <title>Sequencing, mapping, and analysis of 27,455 maize full-length cDNAs.</title>
        <authorList>
            <person name="Soderlund C."/>
            <person name="Descour A."/>
            <person name="Kudrna D."/>
            <person name="Bomhoff M."/>
            <person name="Boyd L."/>
            <person name="Currie J."/>
            <person name="Angelova A."/>
            <person name="Collura K."/>
            <person name="Wissotski M."/>
            <person name="Ashley E."/>
            <person name="Morrow D."/>
            <person name="Fernandes J."/>
            <person name="Walbot V."/>
            <person name="Yu Y."/>
        </authorList>
    </citation>
    <scope>NUCLEOTIDE SEQUENCE</scope>
    <source>
        <strain evidence="1">B73</strain>
    </source>
</reference>
<sequence>MEAHMVTYQKAPHFQGWKWCTPSNLYVISDHSFNSSDYIKG</sequence>
<dbReference type="EMBL" id="BT040373">
    <property type="protein sequence ID" value="ACF85378.1"/>
    <property type="molecule type" value="mRNA"/>
</dbReference>
<proteinExistence type="evidence at transcript level"/>
<accession>B4FTD5</accession>
<dbReference type="HOGENOM" id="CLU_3280262_0_0_1"/>
<protein>
    <submittedName>
        <fullName evidence="1">Uncharacterized protein</fullName>
    </submittedName>
</protein>
<evidence type="ECO:0000313" key="1">
    <source>
        <dbReference type="EMBL" id="ACF85378.1"/>
    </source>
</evidence>